<reference evidence="1" key="1">
    <citation type="submission" date="2023-11" db="EMBL/GenBank/DDBJ databases">
        <authorList>
            <person name="Poullet M."/>
        </authorList>
    </citation>
    <scope>NUCLEOTIDE SEQUENCE</scope>
    <source>
        <strain evidence="1">E1834</strain>
    </source>
</reference>
<organism evidence="1 2">
    <name type="scientific">Meloidogyne enterolobii</name>
    <name type="common">Root-knot nematode worm</name>
    <name type="synonym">Meloidogyne mayaguensis</name>
    <dbReference type="NCBI Taxonomy" id="390850"/>
    <lineage>
        <taxon>Eukaryota</taxon>
        <taxon>Metazoa</taxon>
        <taxon>Ecdysozoa</taxon>
        <taxon>Nematoda</taxon>
        <taxon>Chromadorea</taxon>
        <taxon>Rhabditida</taxon>
        <taxon>Tylenchina</taxon>
        <taxon>Tylenchomorpha</taxon>
        <taxon>Tylenchoidea</taxon>
        <taxon>Meloidogynidae</taxon>
        <taxon>Meloidogyninae</taxon>
        <taxon>Meloidogyne</taxon>
    </lineage>
</organism>
<gene>
    <name evidence="1" type="ORF">MENTE1834_LOCUS20041</name>
</gene>
<protein>
    <submittedName>
        <fullName evidence="1">Uncharacterized protein</fullName>
    </submittedName>
</protein>
<name>A0ACB0Z442_MELEN</name>
<keyword evidence="2" id="KW-1185">Reference proteome</keyword>
<proteinExistence type="predicted"/>
<dbReference type="EMBL" id="CAVMJV010000023">
    <property type="protein sequence ID" value="CAK5073373.1"/>
    <property type="molecule type" value="Genomic_DNA"/>
</dbReference>
<sequence length="85" mass="10080">MGILSIFLFYYFVQFYFIGILSHTCSFSPFSFLPLCNLLRDWHFVPFHFAPFYFMGILSLFTSWAFCPTGCHLIFRNLPYLLAIL</sequence>
<dbReference type="Proteomes" id="UP001497535">
    <property type="component" value="Unassembled WGS sequence"/>
</dbReference>
<evidence type="ECO:0000313" key="2">
    <source>
        <dbReference type="Proteomes" id="UP001497535"/>
    </source>
</evidence>
<comment type="caution">
    <text evidence="1">The sequence shown here is derived from an EMBL/GenBank/DDBJ whole genome shotgun (WGS) entry which is preliminary data.</text>
</comment>
<accession>A0ACB0Z442</accession>
<evidence type="ECO:0000313" key="1">
    <source>
        <dbReference type="EMBL" id="CAK5073373.1"/>
    </source>
</evidence>